<evidence type="ECO:0000259" key="12">
    <source>
        <dbReference type="Pfam" id="PF22776"/>
    </source>
</evidence>
<evidence type="ECO:0000256" key="8">
    <source>
        <dbReference type="ARBA" id="ARBA00023065"/>
    </source>
</evidence>
<dbReference type="InterPro" id="IPR053952">
    <property type="entry name" value="K_trans_C"/>
</dbReference>
<feature type="transmembrane region" description="Helical" evidence="10">
    <location>
        <begin position="455"/>
        <end position="474"/>
    </location>
</feature>
<dbReference type="GO" id="GO:0005886">
    <property type="term" value="C:plasma membrane"/>
    <property type="evidence" value="ECO:0007669"/>
    <property type="project" value="UniProtKB-SubCell"/>
</dbReference>
<name>A0AA38WE75_9ASTR</name>
<dbReference type="Pfam" id="PF22776">
    <property type="entry name" value="K_trans_C"/>
    <property type="match status" value="1"/>
</dbReference>
<dbReference type="PANTHER" id="PTHR30540">
    <property type="entry name" value="OSMOTIC STRESS POTASSIUM TRANSPORTER"/>
    <property type="match status" value="1"/>
</dbReference>
<feature type="transmembrane region" description="Helical" evidence="10">
    <location>
        <begin position="277"/>
        <end position="297"/>
    </location>
</feature>
<dbReference type="EMBL" id="JARYMX010000005">
    <property type="protein sequence ID" value="KAJ9546844.1"/>
    <property type="molecule type" value="Genomic_DNA"/>
</dbReference>
<keyword evidence="6" id="KW-0630">Potassium</keyword>
<keyword evidence="7 10" id="KW-1133">Transmembrane helix</keyword>
<dbReference type="Pfam" id="PF02705">
    <property type="entry name" value="K_trans"/>
    <property type="match status" value="3"/>
</dbReference>
<keyword evidence="9 10" id="KW-0472">Membrane</keyword>
<keyword evidence="3" id="KW-0813">Transport</keyword>
<dbReference type="Proteomes" id="UP001172457">
    <property type="component" value="Chromosome 5"/>
</dbReference>
<evidence type="ECO:0000313" key="14">
    <source>
        <dbReference type="Proteomes" id="UP001172457"/>
    </source>
</evidence>
<evidence type="ECO:0000259" key="11">
    <source>
        <dbReference type="Pfam" id="PF02705"/>
    </source>
</evidence>
<feature type="transmembrane region" description="Helical" evidence="10">
    <location>
        <begin position="317"/>
        <end position="337"/>
    </location>
</feature>
<sequence length="679" mass="76078">MVRNEEILVAVDDTASATTTTTTDINANGGFHHHIPNPNTSSCNPQGTNYWGTLSLAYKSLGVVFGGLVTSPLYVYPSMGLKSPTKDDYLGIYSIMFWTLTSIGVVKYACIALRADDQGEVLSAMDGIRGPFPKFSKSLVGALSAVVLIGLFLLQKFGTARVSFLFSPIMGAWTLTTPIIGIYNVIHHYPSIFKAISPHYIFLFFWRNGHEGWLLLNGTILCITADSPIFGLCTSPGYNIVFLTLPRNEMVGILNKDHGSEALFADLGHFDRPSIQIAFISLIYPSLILTYAGQTAYLIQHPNDHEDGFYKFIPRKVYWPMFVISSLAAIVASQSLISATFSVIKQSVVLDYFPRIKIVHTSSSNEGQVYSPETNYTLMVLCVAVILIFGDGKEIGNAFGVVIILVMLITTLLLTLVMIVIWRLPTPLVALFSFVFLTMEGLYASSVFTKIEDGGWIPFAISLILAFIMFGWFYGRQRKMEYELTHKINTERLKDLLSDPGVQRVPGLCFFYTNIQDGFTPVLSHYIKNMRSIHKVTIFTTLRYLLVPKVAPNKRIVVKRFGLKGVYGCLIQYGYADNLSLQGDFVTQVIGSLRDHITQHFTENPPVEEQEMTDLNEAQHAAVVHVRGKTRFYISKKCTWFDRFMLGFYEFMHSNCRSALPTLGVPLQQRIEVGMFYEA</sequence>
<feature type="transmembrane region" description="Helical" evidence="10">
    <location>
        <begin position="95"/>
        <end position="115"/>
    </location>
</feature>
<evidence type="ECO:0000256" key="6">
    <source>
        <dbReference type="ARBA" id="ARBA00022958"/>
    </source>
</evidence>
<dbReference type="InterPro" id="IPR003855">
    <property type="entry name" value="K+_transporter"/>
</dbReference>
<dbReference type="AlphaFoldDB" id="A0AA38WE75"/>
<evidence type="ECO:0000313" key="13">
    <source>
        <dbReference type="EMBL" id="KAJ9546844.1"/>
    </source>
</evidence>
<evidence type="ECO:0000256" key="7">
    <source>
        <dbReference type="ARBA" id="ARBA00022989"/>
    </source>
</evidence>
<evidence type="ECO:0000256" key="9">
    <source>
        <dbReference type="ARBA" id="ARBA00023136"/>
    </source>
</evidence>
<keyword evidence="5 10" id="KW-0812">Transmembrane</keyword>
<evidence type="ECO:0000256" key="4">
    <source>
        <dbReference type="ARBA" id="ARBA00022538"/>
    </source>
</evidence>
<accession>A0AA38WE75</accession>
<dbReference type="InterPro" id="IPR053951">
    <property type="entry name" value="K_trans_N"/>
</dbReference>
<feature type="transmembrane region" description="Helical" evidence="10">
    <location>
        <begin position="166"/>
        <end position="186"/>
    </location>
</feature>
<feature type="domain" description="K+ potassium transporter integral membrane" evidence="11">
    <location>
        <begin position="236"/>
        <end position="493"/>
    </location>
</feature>
<keyword evidence="8" id="KW-0406">Ion transport</keyword>
<reference evidence="13" key="1">
    <citation type="submission" date="2023-03" db="EMBL/GenBank/DDBJ databases">
        <title>Chromosome-scale reference genome and RAD-based genetic map of yellow starthistle (Centaurea solstitialis) reveal putative structural variation and QTLs associated with invader traits.</title>
        <authorList>
            <person name="Reatini B."/>
            <person name="Cang F.A."/>
            <person name="Jiang Q."/>
            <person name="Mckibben M.T.W."/>
            <person name="Barker M.S."/>
            <person name="Rieseberg L.H."/>
            <person name="Dlugosch K.M."/>
        </authorList>
    </citation>
    <scope>NUCLEOTIDE SEQUENCE</scope>
    <source>
        <strain evidence="13">CAN-66</strain>
        <tissue evidence="13">Leaf</tissue>
    </source>
</reference>
<evidence type="ECO:0000256" key="10">
    <source>
        <dbReference type="SAM" id="Phobius"/>
    </source>
</evidence>
<feature type="transmembrane region" description="Helical" evidence="10">
    <location>
        <begin position="398"/>
        <end position="421"/>
    </location>
</feature>
<feature type="transmembrane region" description="Helical" evidence="10">
    <location>
        <begin position="135"/>
        <end position="154"/>
    </location>
</feature>
<evidence type="ECO:0000256" key="3">
    <source>
        <dbReference type="ARBA" id="ARBA00022448"/>
    </source>
</evidence>
<feature type="domain" description="K+ potassium transporter C-terminal" evidence="12">
    <location>
        <begin position="506"/>
        <end position="677"/>
    </location>
</feature>
<feature type="domain" description="K+ potassium transporter integral membrane" evidence="11">
    <location>
        <begin position="56"/>
        <end position="120"/>
    </location>
</feature>
<comment type="caution">
    <text evidence="13">The sequence shown here is derived from an EMBL/GenBank/DDBJ whole genome shotgun (WGS) entry which is preliminary data.</text>
</comment>
<gene>
    <name evidence="13" type="ORF">OSB04_019387</name>
</gene>
<evidence type="ECO:0000256" key="2">
    <source>
        <dbReference type="ARBA" id="ARBA00008440"/>
    </source>
</evidence>
<proteinExistence type="inferred from homology"/>
<evidence type="ECO:0000256" key="1">
    <source>
        <dbReference type="ARBA" id="ARBA00004651"/>
    </source>
</evidence>
<feature type="domain" description="K+ potassium transporter integral membrane" evidence="11">
    <location>
        <begin position="121"/>
        <end position="225"/>
    </location>
</feature>
<keyword evidence="14" id="KW-1185">Reference proteome</keyword>
<evidence type="ECO:0000256" key="5">
    <source>
        <dbReference type="ARBA" id="ARBA00022692"/>
    </source>
</evidence>
<keyword evidence="4" id="KW-0633">Potassium transport</keyword>
<dbReference type="PANTHER" id="PTHR30540:SF13">
    <property type="entry name" value="POTASSIUM TRANSPORTER 17-RELATED"/>
    <property type="match status" value="1"/>
</dbReference>
<comment type="subcellular location">
    <subcellularLocation>
        <location evidence="1">Cell membrane</location>
        <topology evidence="1">Multi-pass membrane protein</topology>
    </subcellularLocation>
</comment>
<evidence type="ECO:0008006" key="15">
    <source>
        <dbReference type="Google" id="ProtNLM"/>
    </source>
</evidence>
<organism evidence="13 14">
    <name type="scientific">Centaurea solstitialis</name>
    <name type="common">yellow star-thistle</name>
    <dbReference type="NCBI Taxonomy" id="347529"/>
    <lineage>
        <taxon>Eukaryota</taxon>
        <taxon>Viridiplantae</taxon>
        <taxon>Streptophyta</taxon>
        <taxon>Embryophyta</taxon>
        <taxon>Tracheophyta</taxon>
        <taxon>Spermatophyta</taxon>
        <taxon>Magnoliopsida</taxon>
        <taxon>eudicotyledons</taxon>
        <taxon>Gunneridae</taxon>
        <taxon>Pentapetalae</taxon>
        <taxon>asterids</taxon>
        <taxon>campanulids</taxon>
        <taxon>Asterales</taxon>
        <taxon>Asteraceae</taxon>
        <taxon>Carduoideae</taxon>
        <taxon>Cardueae</taxon>
        <taxon>Centaureinae</taxon>
        <taxon>Centaurea</taxon>
    </lineage>
</organism>
<feature type="transmembrane region" description="Helical" evidence="10">
    <location>
        <begin position="56"/>
        <end position="75"/>
    </location>
</feature>
<feature type="transmembrane region" description="Helical" evidence="10">
    <location>
        <begin position="428"/>
        <end position="449"/>
    </location>
</feature>
<protein>
    <recommendedName>
        <fullName evidence="15">Potassium transporter</fullName>
    </recommendedName>
</protein>
<dbReference type="GO" id="GO:0015079">
    <property type="term" value="F:potassium ion transmembrane transporter activity"/>
    <property type="evidence" value="ECO:0007669"/>
    <property type="project" value="InterPro"/>
</dbReference>
<comment type="similarity">
    <text evidence="2">Belongs to the HAK/KUP transporter (TC 2.A.72.3) family.</text>
</comment>